<evidence type="ECO:0000313" key="9">
    <source>
        <dbReference type="EMBL" id="KAK7260732.1"/>
    </source>
</evidence>
<gene>
    <name evidence="9" type="ORF">RIF29_27011</name>
</gene>
<keyword evidence="3" id="KW-0808">Transferase</keyword>
<feature type="compositionally biased region" description="Polar residues" evidence="6">
    <location>
        <begin position="197"/>
        <end position="213"/>
    </location>
</feature>
<sequence length="664" mass="74588">MGQKILSLCHLETKTLLWVIGITFAVILAFQYVELPYSNVLLSLFSAGKIPSSESSITVQATGPSPDEENFNNVTILKQPNSAGEHALEVANKTRMSGENNTFPITGFASKPGSQPNKSLGFDECDKSSMIESNKRSGNVSATQQLGEVVPSSYNNNNNTNCSGEENFTSRPEGGSGSPYANSASPSPEKAPAYSTPPLSSVTKVTPNISTAVLSPLDNKANSMKEESFKPSQNDGNTLGTNSSIKSLPKENQDSHIPVPEVTTVSEMNKLLLQSHASCCSERPRWSSAVDQELVQARLQIENAPIVKNDRNLYPPLYQKFSMFKRSYELMEETLKVYVYREGAKPILHSPFFTGIYASEGWFMKLMEGNKRFVTNDPKKAHLFYLPFSSRKLEEALYVQGSHSHKNLIQYLHDYVDMIAAKHPFWNRTGGADHFLVGCHDWAPSETKLHMAKCIRALCNADVKEGFVFGKDVSLPETYVRNAQNPTRELGGNSASRKTNLAFFAGSMHGYLRPILLHHWENKDPDMKIFGKLPKSKGDKNYIHYMKSSKYCICAKGYEVNSPRVVEAIFHECVPVIISDNFVPPFFEVLNWESFAVIILEKDIPNLKNILLSIPEKKYLRMLMRVKKVQQHFLWHKDPVKYDIFHMILHSIWYNRVFSATIAT</sequence>
<evidence type="ECO:0000256" key="4">
    <source>
        <dbReference type="ARBA" id="ARBA00022968"/>
    </source>
</evidence>
<feature type="compositionally biased region" description="Polar residues" evidence="6">
    <location>
        <begin position="230"/>
        <end position="246"/>
    </location>
</feature>
<name>A0AAN9ENB4_CROPI</name>
<feature type="transmembrane region" description="Helical" evidence="7">
    <location>
        <begin position="15"/>
        <end position="33"/>
    </location>
</feature>
<keyword evidence="3" id="KW-0328">Glycosyltransferase</keyword>
<evidence type="ECO:0000256" key="5">
    <source>
        <dbReference type="ARBA" id="ARBA00023034"/>
    </source>
</evidence>
<reference evidence="9 10" key="1">
    <citation type="submission" date="2024-01" db="EMBL/GenBank/DDBJ databases">
        <title>The genomes of 5 underutilized Papilionoideae crops provide insights into root nodulation and disease resistanc.</title>
        <authorList>
            <person name="Yuan L."/>
        </authorList>
    </citation>
    <scope>NUCLEOTIDE SEQUENCE [LARGE SCALE GENOMIC DNA]</scope>
    <source>
        <strain evidence="9">ZHUSHIDOU_FW_LH</strain>
        <tissue evidence="9">Leaf</tissue>
    </source>
</reference>
<dbReference type="Proteomes" id="UP001372338">
    <property type="component" value="Unassembled WGS sequence"/>
</dbReference>
<evidence type="ECO:0000256" key="7">
    <source>
        <dbReference type="SAM" id="Phobius"/>
    </source>
</evidence>
<keyword evidence="7" id="KW-0472">Membrane</keyword>
<keyword evidence="7" id="KW-0812">Transmembrane</keyword>
<evidence type="ECO:0000256" key="2">
    <source>
        <dbReference type="ARBA" id="ARBA00010271"/>
    </source>
</evidence>
<dbReference type="PANTHER" id="PTHR11062:SF403">
    <property type="entry name" value="EXOSTOSIN FAMILY PROTEIN"/>
    <property type="match status" value="1"/>
</dbReference>
<proteinExistence type="inferred from homology"/>
<comment type="similarity">
    <text evidence="2">Belongs to the glycosyltransferase 47 family.</text>
</comment>
<dbReference type="EMBL" id="JAYWIO010000005">
    <property type="protein sequence ID" value="KAK7260732.1"/>
    <property type="molecule type" value="Genomic_DNA"/>
</dbReference>
<dbReference type="InterPro" id="IPR004263">
    <property type="entry name" value="Exostosin"/>
</dbReference>
<feature type="compositionally biased region" description="Polar residues" evidence="6">
    <location>
        <begin position="136"/>
        <end position="146"/>
    </location>
</feature>
<keyword evidence="5" id="KW-0333">Golgi apparatus</keyword>
<feature type="region of interest" description="Disordered" evidence="6">
    <location>
        <begin position="99"/>
        <end position="256"/>
    </location>
</feature>
<dbReference type="Pfam" id="PF03016">
    <property type="entry name" value="Exostosin_GT47"/>
    <property type="match status" value="1"/>
</dbReference>
<evidence type="ECO:0000313" key="10">
    <source>
        <dbReference type="Proteomes" id="UP001372338"/>
    </source>
</evidence>
<dbReference type="GO" id="GO:0016757">
    <property type="term" value="F:glycosyltransferase activity"/>
    <property type="evidence" value="ECO:0007669"/>
    <property type="project" value="UniProtKB-KW"/>
</dbReference>
<dbReference type="AlphaFoldDB" id="A0AAN9ENB4"/>
<accession>A0AAN9ENB4</accession>
<feature type="domain" description="Exostosin GT47" evidence="8">
    <location>
        <begin position="332"/>
        <end position="612"/>
    </location>
</feature>
<dbReference type="PANTHER" id="PTHR11062">
    <property type="entry name" value="EXOSTOSIN HEPARAN SULFATE GLYCOSYLTRANSFERASE -RELATED"/>
    <property type="match status" value="1"/>
</dbReference>
<evidence type="ECO:0000256" key="6">
    <source>
        <dbReference type="SAM" id="MobiDB-lite"/>
    </source>
</evidence>
<protein>
    <recommendedName>
        <fullName evidence="8">Exostosin GT47 domain-containing protein</fullName>
    </recommendedName>
</protein>
<organism evidence="9 10">
    <name type="scientific">Crotalaria pallida</name>
    <name type="common">Smooth rattlebox</name>
    <name type="synonym">Crotalaria striata</name>
    <dbReference type="NCBI Taxonomy" id="3830"/>
    <lineage>
        <taxon>Eukaryota</taxon>
        <taxon>Viridiplantae</taxon>
        <taxon>Streptophyta</taxon>
        <taxon>Embryophyta</taxon>
        <taxon>Tracheophyta</taxon>
        <taxon>Spermatophyta</taxon>
        <taxon>Magnoliopsida</taxon>
        <taxon>eudicotyledons</taxon>
        <taxon>Gunneridae</taxon>
        <taxon>Pentapetalae</taxon>
        <taxon>rosids</taxon>
        <taxon>fabids</taxon>
        <taxon>Fabales</taxon>
        <taxon>Fabaceae</taxon>
        <taxon>Papilionoideae</taxon>
        <taxon>50 kb inversion clade</taxon>
        <taxon>genistoids sensu lato</taxon>
        <taxon>core genistoids</taxon>
        <taxon>Crotalarieae</taxon>
        <taxon>Crotalaria</taxon>
    </lineage>
</organism>
<evidence type="ECO:0000259" key="8">
    <source>
        <dbReference type="Pfam" id="PF03016"/>
    </source>
</evidence>
<keyword evidence="7" id="KW-1133">Transmembrane helix</keyword>
<dbReference type="GO" id="GO:0000139">
    <property type="term" value="C:Golgi membrane"/>
    <property type="evidence" value="ECO:0007669"/>
    <property type="project" value="UniProtKB-SubCell"/>
</dbReference>
<keyword evidence="4" id="KW-0735">Signal-anchor</keyword>
<comment type="caution">
    <text evidence="9">The sequence shown here is derived from an EMBL/GenBank/DDBJ whole genome shotgun (WGS) entry which is preliminary data.</text>
</comment>
<keyword evidence="10" id="KW-1185">Reference proteome</keyword>
<evidence type="ECO:0000256" key="1">
    <source>
        <dbReference type="ARBA" id="ARBA00004323"/>
    </source>
</evidence>
<evidence type="ECO:0000256" key="3">
    <source>
        <dbReference type="ARBA" id="ARBA00022676"/>
    </source>
</evidence>
<comment type="subcellular location">
    <subcellularLocation>
        <location evidence="1">Golgi apparatus membrane</location>
        <topology evidence="1">Single-pass type II membrane protein</topology>
    </subcellularLocation>
</comment>
<dbReference type="InterPro" id="IPR040911">
    <property type="entry name" value="Exostosin_GT47"/>
</dbReference>
<feature type="compositionally biased region" description="Basic and acidic residues" evidence="6">
    <location>
        <begin position="124"/>
        <end position="135"/>
    </location>
</feature>